<evidence type="ECO:0000256" key="1">
    <source>
        <dbReference type="ARBA" id="ARBA00001698"/>
    </source>
</evidence>
<evidence type="ECO:0000256" key="6">
    <source>
        <dbReference type="ARBA" id="ARBA00012487"/>
    </source>
</evidence>
<keyword evidence="11 18" id="KW-0812">Transmembrane</keyword>
<comment type="catalytic activity">
    <reaction evidence="1 18">
        <text>a 1,2-diacyl-sn-glycero-3-phosphate + CTP + H(+) = a CDP-1,2-diacyl-sn-glycerol + diphosphate</text>
        <dbReference type="Rhea" id="RHEA:16229"/>
        <dbReference type="ChEBI" id="CHEBI:15378"/>
        <dbReference type="ChEBI" id="CHEBI:33019"/>
        <dbReference type="ChEBI" id="CHEBI:37563"/>
        <dbReference type="ChEBI" id="CHEBI:58332"/>
        <dbReference type="ChEBI" id="CHEBI:58608"/>
        <dbReference type="EC" id="2.7.7.41"/>
    </reaction>
</comment>
<evidence type="ECO:0000256" key="8">
    <source>
        <dbReference type="ARBA" id="ARBA00022475"/>
    </source>
</evidence>
<evidence type="ECO:0000256" key="9">
    <source>
        <dbReference type="ARBA" id="ARBA00022516"/>
    </source>
</evidence>
<keyword evidence="17" id="KW-1208">Phospholipid metabolism</keyword>
<dbReference type="GO" id="GO:0004605">
    <property type="term" value="F:phosphatidate cytidylyltransferase activity"/>
    <property type="evidence" value="ECO:0007669"/>
    <property type="project" value="UniProtKB-EC"/>
</dbReference>
<feature type="transmembrane region" description="Helical" evidence="19">
    <location>
        <begin position="220"/>
        <end position="240"/>
    </location>
</feature>
<evidence type="ECO:0000256" key="19">
    <source>
        <dbReference type="SAM" id="Phobius"/>
    </source>
</evidence>
<keyword evidence="13 19" id="KW-1133">Transmembrane helix</keyword>
<proteinExistence type="inferred from homology"/>
<organism evidence="20 21">
    <name type="scientific">Alistipes onderdonkii</name>
    <dbReference type="NCBI Taxonomy" id="328813"/>
    <lineage>
        <taxon>Bacteria</taxon>
        <taxon>Pseudomonadati</taxon>
        <taxon>Bacteroidota</taxon>
        <taxon>Bacteroidia</taxon>
        <taxon>Bacteroidales</taxon>
        <taxon>Rikenellaceae</taxon>
        <taxon>Alistipes</taxon>
    </lineage>
</organism>
<reference evidence="20" key="1">
    <citation type="submission" date="2022-06" db="EMBL/GenBank/DDBJ databases">
        <title>Isolation of gut microbiota from human fecal samples.</title>
        <authorList>
            <person name="Pamer E.G."/>
            <person name="Barat B."/>
            <person name="Waligurski E."/>
            <person name="Medina S."/>
            <person name="Paddock L."/>
            <person name="Mostad J."/>
        </authorList>
    </citation>
    <scope>NUCLEOTIDE SEQUENCE</scope>
    <source>
        <strain evidence="20">DFI.6.22</strain>
    </source>
</reference>
<keyword evidence="12 18" id="KW-0548">Nucleotidyltransferase</keyword>
<dbReference type="PANTHER" id="PTHR46382">
    <property type="entry name" value="PHOSPHATIDATE CYTIDYLYLTRANSFERASE"/>
    <property type="match status" value="1"/>
</dbReference>
<comment type="pathway">
    <text evidence="4">Lipid metabolism.</text>
</comment>
<keyword evidence="9" id="KW-0444">Lipid biosynthesis</keyword>
<keyword evidence="16" id="KW-0594">Phospholipid biosynthesis</keyword>
<gene>
    <name evidence="20" type="ORF">NE651_07105</name>
</gene>
<keyword evidence="10 18" id="KW-0808">Transferase</keyword>
<keyword evidence="8" id="KW-1003">Cell membrane</keyword>
<sequence>MNETMKNLVVRTLSGLVLAAVVLGAIVWSQWSFGALLAVLLVGGMYEFYTLAGKQGNAPQRVVGLVAGIVLFALNLAFVSDDIREILGVARQAFGCGLAFLLLLLPAMFICELYRRGENPASGIGTTLMGVCYVALPLSLMCYIPILGSDTWNPWVMVAYIFIIWANDVFAYLVGMSVGRHRLCERLSPKKSWEGFFGGIAGAVVMGIVAARVLDGNMWVWAGLALVAAVSGVLGDLVESMFKRAAGVKDSGRLIPGHGGVLDRFDAMLLSAPFVFVYMLFVM</sequence>
<feature type="transmembrane region" description="Helical" evidence="19">
    <location>
        <begin position="261"/>
        <end position="281"/>
    </location>
</feature>
<evidence type="ECO:0000256" key="16">
    <source>
        <dbReference type="ARBA" id="ARBA00023209"/>
    </source>
</evidence>
<protein>
    <recommendedName>
        <fullName evidence="7 18">Phosphatidate cytidylyltransferase</fullName>
        <ecNumber evidence="6 18">2.7.7.41</ecNumber>
    </recommendedName>
</protein>
<feature type="transmembrane region" description="Helical" evidence="19">
    <location>
        <begin position="195"/>
        <end position="214"/>
    </location>
</feature>
<evidence type="ECO:0000256" key="13">
    <source>
        <dbReference type="ARBA" id="ARBA00022989"/>
    </source>
</evidence>
<dbReference type="EC" id="2.7.7.41" evidence="6 18"/>
<evidence type="ECO:0000256" key="15">
    <source>
        <dbReference type="ARBA" id="ARBA00023136"/>
    </source>
</evidence>
<dbReference type="GO" id="GO:0016024">
    <property type="term" value="P:CDP-diacylglycerol biosynthetic process"/>
    <property type="evidence" value="ECO:0007669"/>
    <property type="project" value="TreeGrafter"/>
</dbReference>
<keyword evidence="15 19" id="KW-0472">Membrane</keyword>
<evidence type="ECO:0000256" key="4">
    <source>
        <dbReference type="ARBA" id="ARBA00005189"/>
    </source>
</evidence>
<evidence type="ECO:0000313" key="21">
    <source>
        <dbReference type="Proteomes" id="UP001205035"/>
    </source>
</evidence>
<comment type="similarity">
    <text evidence="5 18">Belongs to the CDS family.</text>
</comment>
<feature type="transmembrane region" description="Helical" evidence="19">
    <location>
        <begin position="126"/>
        <end position="146"/>
    </location>
</feature>
<dbReference type="Proteomes" id="UP001205035">
    <property type="component" value="Unassembled WGS sequence"/>
</dbReference>
<evidence type="ECO:0000256" key="18">
    <source>
        <dbReference type="RuleBase" id="RU003938"/>
    </source>
</evidence>
<dbReference type="PANTHER" id="PTHR46382:SF1">
    <property type="entry name" value="PHOSPHATIDATE CYTIDYLYLTRANSFERASE"/>
    <property type="match status" value="1"/>
</dbReference>
<keyword evidence="14" id="KW-0443">Lipid metabolism</keyword>
<evidence type="ECO:0000256" key="5">
    <source>
        <dbReference type="ARBA" id="ARBA00010185"/>
    </source>
</evidence>
<dbReference type="PROSITE" id="PS01315">
    <property type="entry name" value="CDS"/>
    <property type="match status" value="1"/>
</dbReference>
<comment type="subcellular location">
    <subcellularLocation>
        <location evidence="2">Cell membrane</location>
        <topology evidence="2">Multi-pass membrane protein</topology>
    </subcellularLocation>
</comment>
<evidence type="ECO:0000256" key="7">
    <source>
        <dbReference type="ARBA" id="ARBA00019373"/>
    </source>
</evidence>
<dbReference type="InterPro" id="IPR000374">
    <property type="entry name" value="PC_trans"/>
</dbReference>
<evidence type="ECO:0000256" key="14">
    <source>
        <dbReference type="ARBA" id="ARBA00023098"/>
    </source>
</evidence>
<feature type="transmembrane region" description="Helical" evidence="19">
    <location>
        <begin position="62"/>
        <end position="80"/>
    </location>
</feature>
<evidence type="ECO:0000256" key="3">
    <source>
        <dbReference type="ARBA" id="ARBA00005119"/>
    </source>
</evidence>
<dbReference type="EMBL" id="JANGBQ010000008">
    <property type="protein sequence ID" value="MCQ5082660.1"/>
    <property type="molecule type" value="Genomic_DNA"/>
</dbReference>
<evidence type="ECO:0000313" key="20">
    <source>
        <dbReference type="EMBL" id="MCQ5082660.1"/>
    </source>
</evidence>
<comment type="pathway">
    <text evidence="3 18">Phospholipid metabolism; CDP-diacylglycerol biosynthesis; CDP-diacylglycerol from sn-glycerol 3-phosphate: step 3/3.</text>
</comment>
<evidence type="ECO:0000256" key="12">
    <source>
        <dbReference type="ARBA" id="ARBA00022695"/>
    </source>
</evidence>
<feature type="transmembrane region" description="Helical" evidence="19">
    <location>
        <begin position="152"/>
        <end position="174"/>
    </location>
</feature>
<feature type="transmembrane region" description="Helical" evidence="19">
    <location>
        <begin position="92"/>
        <end position="114"/>
    </location>
</feature>
<dbReference type="Pfam" id="PF01148">
    <property type="entry name" value="CTP_transf_1"/>
    <property type="match status" value="1"/>
</dbReference>
<evidence type="ECO:0000256" key="2">
    <source>
        <dbReference type="ARBA" id="ARBA00004651"/>
    </source>
</evidence>
<evidence type="ECO:0000256" key="11">
    <source>
        <dbReference type="ARBA" id="ARBA00022692"/>
    </source>
</evidence>
<dbReference type="RefSeq" id="WP_232045607.1">
    <property type="nucleotide sequence ID" value="NZ_JANGBQ010000008.1"/>
</dbReference>
<dbReference type="GO" id="GO:0005886">
    <property type="term" value="C:plasma membrane"/>
    <property type="evidence" value="ECO:0007669"/>
    <property type="project" value="UniProtKB-SubCell"/>
</dbReference>
<name>A0AAJ1CDR9_9BACT</name>
<evidence type="ECO:0000256" key="17">
    <source>
        <dbReference type="ARBA" id="ARBA00023264"/>
    </source>
</evidence>
<evidence type="ECO:0000256" key="10">
    <source>
        <dbReference type="ARBA" id="ARBA00022679"/>
    </source>
</evidence>
<feature type="transmembrane region" description="Helical" evidence="19">
    <location>
        <begin position="34"/>
        <end position="50"/>
    </location>
</feature>
<accession>A0AAJ1CDR9</accession>
<dbReference type="GeneID" id="59807325"/>
<comment type="caution">
    <text evidence="20">The sequence shown here is derived from an EMBL/GenBank/DDBJ whole genome shotgun (WGS) entry which is preliminary data.</text>
</comment>
<dbReference type="AlphaFoldDB" id="A0AAJ1CDR9"/>